<dbReference type="InterPro" id="IPR005247">
    <property type="entry name" value="YbhB_YbcL/LppC-like"/>
</dbReference>
<dbReference type="SUPFAM" id="SSF49777">
    <property type="entry name" value="PEBP-like"/>
    <property type="match status" value="1"/>
</dbReference>
<evidence type="ECO:0000313" key="1">
    <source>
        <dbReference type="EMBL" id="PVM83403.1"/>
    </source>
</evidence>
<dbReference type="CDD" id="cd00865">
    <property type="entry name" value="PEBP_bact_arch"/>
    <property type="match status" value="1"/>
</dbReference>
<dbReference type="InterPro" id="IPR008914">
    <property type="entry name" value="PEBP"/>
</dbReference>
<dbReference type="EMBL" id="QDKQ01000069">
    <property type="protein sequence ID" value="PVM83403.1"/>
    <property type="molecule type" value="Genomic_DNA"/>
</dbReference>
<gene>
    <name evidence="1" type="ORF">DDF67_20925</name>
</gene>
<dbReference type="NCBIfam" id="TIGR00481">
    <property type="entry name" value="YbhB/YbcL family Raf kinase inhibitor-like protein"/>
    <property type="match status" value="1"/>
</dbReference>
<dbReference type="PANTHER" id="PTHR30289">
    <property type="entry name" value="UNCHARACTERIZED PROTEIN YBCL-RELATED"/>
    <property type="match status" value="1"/>
</dbReference>
<sequence length="191" mass="20166">MLEKMPRGLGHALRGVRAGFEKIASEDRAFAGIADTIALSSSAFEDGGSIPARYTADGEGISPPLAWSKLPASVAALALLVEDPDAPAPEPLVHLLAWDLPPEPGELPEGQLRSPGRAGLDENLGKNSFLQAAWLAPDPPTGHGPHLYVFQLFALDRALAFATHPSRGAFLRAIEGHVLAKGLLVGTYERP</sequence>
<dbReference type="AlphaFoldDB" id="A0A2T9JI79"/>
<dbReference type="OrthoDB" id="9797506at2"/>
<name>A0A2T9JI79_9CAUL</name>
<dbReference type="RefSeq" id="WP_109102754.1">
    <property type="nucleotide sequence ID" value="NZ_QDKQ01000069.1"/>
</dbReference>
<evidence type="ECO:0000313" key="2">
    <source>
        <dbReference type="Proteomes" id="UP000245073"/>
    </source>
</evidence>
<proteinExistence type="predicted"/>
<dbReference type="Proteomes" id="UP000245073">
    <property type="component" value="Unassembled WGS sequence"/>
</dbReference>
<keyword evidence="2" id="KW-1185">Reference proteome</keyword>
<dbReference type="Pfam" id="PF01161">
    <property type="entry name" value="PBP"/>
    <property type="match status" value="1"/>
</dbReference>
<dbReference type="Gene3D" id="3.90.280.10">
    <property type="entry name" value="PEBP-like"/>
    <property type="match status" value="1"/>
</dbReference>
<reference evidence="1 2" key="1">
    <citation type="submission" date="2018-04" db="EMBL/GenBank/DDBJ databases">
        <title>The genome sequence of Caulobacter sp. 744.</title>
        <authorList>
            <person name="Gao J."/>
            <person name="Sun J."/>
        </authorList>
    </citation>
    <scope>NUCLEOTIDE SEQUENCE [LARGE SCALE GENOMIC DNA]</scope>
    <source>
        <strain evidence="1 2">774</strain>
    </source>
</reference>
<protein>
    <submittedName>
        <fullName evidence="1">YbhB/YbcL family Raf kinase inhibitor-like protein</fullName>
    </submittedName>
</protein>
<comment type="caution">
    <text evidence="1">The sequence shown here is derived from an EMBL/GenBank/DDBJ whole genome shotgun (WGS) entry which is preliminary data.</text>
</comment>
<accession>A0A2T9JI79</accession>
<organism evidence="1 2">
    <name type="scientific">Caulobacter endophyticus</name>
    <dbReference type="NCBI Taxonomy" id="2172652"/>
    <lineage>
        <taxon>Bacteria</taxon>
        <taxon>Pseudomonadati</taxon>
        <taxon>Pseudomonadota</taxon>
        <taxon>Alphaproteobacteria</taxon>
        <taxon>Caulobacterales</taxon>
        <taxon>Caulobacteraceae</taxon>
        <taxon>Caulobacter</taxon>
    </lineage>
</organism>
<dbReference type="InterPro" id="IPR036610">
    <property type="entry name" value="PEBP-like_sf"/>
</dbReference>
<dbReference type="PANTHER" id="PTHR30289:SF1">
    <property type="entry name" value="PEBP (PHOSPHATIDYLETHANOLAMINE-BINDING PROTEIN) FAMILY PROTEIN"/>
    <property type="match status" value="1"/>
</dbReference>